<accession>A0A1N7FVA2</accession>
<dbReference type="Pfam" id="PF25275">
    <property type="entry name" value="Golvesin_C"/>
    <property type="match status" value="1"/>
</dbReference>
<feature type="domain" description="TGF-beta propeptide" evidence="2">
    <location>
        <begin position="647"/>
        <end position="765"/>
    </location>
</feature>
<feature type="non-terminal residue" evidence="4">
    <location>
        <position position="1"/>
    </location>
</feature>
<evidence type="ECO:0000259" key="3">
    <source>
        <dbReference type="Pfam" id="PF25275"/>
    </source>
</evidence>
<dbReference type="STRING" id="1198245.SAMN05444858_1531"/>
<dbReference type="RefSeq" id="WP_139338257.1">
    <property type="nucleotide sequence ID" value="NZ_FTNF01000053.1"/>
</dbReference>
<evidence type="ECO:0000259" key="2">
    <source>
        <dbReference type="Pfam" id="PF00688"/>
    </source>
</evidence>
<dbReference type="Gene3D" id="2.60.120.970">
    <property type="match status" value="2"/>
</dbReference>
<feature type="compositionally biased region" description="Polar residues" evidence="1">
    <location>
        <begin position="275"/>
        <end position="284"/>
    </location>
</feature>
<proteinExistence type="predicted"/>
<name>A0A1N7FVA2_9ACTN</name>
<dbReference type="EMBL" id="FTNF01000053">
    <property type="protein sequence ID" value="SIS04280.1"/>
    <property type="molecule type" value="Genomic_DNA"/>
</dbReference>
<gene>
    <name evidence="4" type="ORF">SAMN05444858_1531</name>
</gene>
<dbReference type="AlphaFoldDB" id="A0A1N7FVA2"/>
<feature type="region of interest" description="Disordered" evidence="1">
    <location>
        <begin position="605"/>
        <end position="625"/>
    </location>
</feature>
<protein>
    <submittedName>
        <fullName evidence="4">TGF-beta propeptide</fullName>
    </submittedName>
</protein>
<evidence type="ECO:0000256" key="1">
    <source>
        <dbReference type="SAM" id="MobiDB-lite"/>
    </source>
</evidence>
<evidence type="ECO:0000313" key="5">
    <source>
        <dbReference type="Proteomes" id="UP000186004"/>
    </source>
</evidence>
<dbReference type="Proteomes" id="UP000186004">
    <property type="component" value="Unassembled WGS sequence"/>
</dbReference>
<evidence type="ECO:0000313" key="4">
    <source>
        <dbReference type="EMBL" id="SIS04280.1"/>
    </source>
</evidence>
<dbReference type="InterPro" id="IPR033803">
    <property type="entry name" value="CBD-like_Golvesin-Xly"/>
</dbReference>
<feature type="region of interest" description="Disordered" evidence="1">
    <location>
        <begin position="262"/>
        <end position="284"/>
    </location>
</feature>
<sequence>RDGRSIELGLSGVAKAVTPKVSGSTVTYAGVAGGADVVYDVTSTALKEKIVLRQAPSGPVSYTFTLDTAGLTAQQRADGSIAFVRAGGGEPVFVMPAPFMYDDKGDKDSPHGKVWSDKVTQKVAQSGGRSTITVTPDAGWLADSARVYPVVVDPTIKIQPVPDDAQDVQIYKGNAGHAYGQDTTTWPLKVGTDNSVWRSLVKFKTSSIPVNTPIDDARLEMYYSQTHGSWEYDVALEARKITTAWDEDTATWTSMNANMAAQPSGNMVTKDDGDSGTSVTGTWPYSGNTELTPLAINGDYRYNDDTTAGNTHTWVPTLTEAGDYQVEVHFVSHTDDRYTRTPYTVYYKGGSKTYEVDQTVPSGKGQWKTLGVHTFDAGTTGRVVLGDHVGNSVIADAVRFTRWGVATKKRAVSSAWLSFPVRNTVQEWVNAPTTNNGFMIKAVDENKLNRGGPIFEASEYAYQNARRDYNLPKLVVTYGRPGVAVQPPTTITSTGAVLSWPQYKDPSSSTSDDAVEYQVHRSIFQNFTPSAATLIAPVSTGTLTYQDTTAVPTAADNTDPLARKFYYYMVAVKTRDGQLLAGPTQSATLPKAGQITRIYRTGQSDTTLSAGRPTENVDVYDGDPYVSPGNNSPYYGDTRGLVKFGALTGVPGDAKIVDAELRMYNTYLYPGTDTNEYVDVYKLKRDFVENKATWNTSDGVNAWPAGGDYDTTWKASVTGITNDPEWESWDVTAAVDGWVKNPASNYGLLLRQRDEVNQTARAMLLSSEGAEPMLRPTLEVTYLEQNAESTYYAAQTPQVLSPNATYSVPVTVSNPTLADWNSTDWVLSYDWKRADGLGLADGADDSYELRTPLPANIKAGGTVDVAAQLKSPPSSTEGNKRTDYVLQWDLRRKSDGARLSATSPIKALPQNVAVEEPTSDQLGLEKFYSYAGKNTGAGGSVMNNLYSGNTVWSYDAFNNPSRGLSTFVRLAYNSLDTSDTVAGYGWSVQASSMMRLGAPLDFHPNPNPTKVTLTDGDGTSHWFTWDAAANEW</sequence>
<organism evidence="4 5">
    <name type="scientific">Micromonospora avicenniae</name>
    <dbReference type="NCBI Taxonomy" id="1198245"/>
    <lineage>
        <taxon>Bacteria</taxon>
        <taxon>Bacillati</taxon>
        <taxon>Actinomycetota</taxon>
        <taxon>Actinomycetes</taxon>
        <taxon>Micromonosporales</taxon>
        <taxon>Micromonosporaceae</taxon>
        <taxon>Micromonospora</taxon>
    </lineage>
</organism>
<dbReference type="OrthoDB" id="4981820at2"/>
<keyword evidence="5" id="KW-1185">Reference proteome</keyword>
<feature type="non-terminal residue" evidence="4">
    <location>
        <position position="1032"/>
    </location>
</feature>
<dbReference type="InterPro" id="IPR001111">
    <property type="entry name" value="TGF-b_propeptide"/>
</dbReference>
<feature type="domain" description="Golvesin/Xly CBD-like" evidence="3">
    <location>
        <begin position="272"/>
        <end position="402"/>
    </location>
</feature>
<dbReference type="Pfam" id="PF00688">
    <property type="entry name" value="TGFb_propeptide"/>
    <property type="match status" value="1"/>
</dbReference>
<dbReference type="NCBIfam" id="NF033679">
    <property type="entry name" value="DNRLRE_dom"/>
    <property type="match status" value="2"/>
</dbReference>
<reference evidence="4 5" key="1">
    <citation type="submission" date="2017-01" db="EMBL/GenBank/DDBJ databases">
        <authorList>
            <person name="Mah S.A."/>
            <person name="Swanson W.J."/>
            <person name="Moy G.W."/>
            <person name="Vacquier V.D."/>
        </authorList>
    </citation>
    <scope>NUCLEOTIDE SEQUENCE [LARGE SCALE GENOMIC DNA]</scope>
    <source>
        <strain evidence="4 5">DSM 45758</strain>
    </source>
</reference>